<dbReference type="Proteomes" id="UP001169027">
    <property type="component" value="Unassembled WGS sequence"/>
</dbReference>
<dbReference type="EMBL" id="JAUKVY010000036">
    <property type="protein sequence ID" value="MDO1537176.1"/>
    <property type="molecule type" value="Genomic_DNA"/>
</dbReference>
<evidence type="ECO:0000313" key="6">
    <source>
        <dbReference type="Proteomes" id="UP001169027"/>
    </source>
</evidence>
<sequence length="319" mass="34011">MASAALAPDVAASIELRPKVSVGAGQVRLGDIAYLTTRDLPLLRQLMAMPIGAAPRVGSPVLVDRDTIKRWVSARSGGLDIQWAGASEAEVASAAQQVTGDVVEQAARSALERWLSERSVRAEVHPVSTARDLVLPVGTTTLRVRPLASEGMPSRRMLVWVDAWVDDRFVRSAAVSFEVEAWGPLAVAATQVDRGTPVAAVVSNGSVQQREVDLTTVRHGRPISAEVQDPAKEATAPQRLRRTLRAGEVLTQEHLETAPAVARGHWAALLARSGDVSIESRVEVLQDGRPGDVVRVKVPGSSGEVLARVTGRGQVEVQP</sequence>
<organism evidence="5 6">
    <name type="scientific">Variovorax ginsengisoli</name>
    <dbReference type="NCBI Taxonomy" id="363844"/>
    <lineage>
        <taxon>Bacteria</taxon>
        <taxon>Pseudomonadati</taxon>
        <taxon>Pseudomonadota</taxon>
        <taxon>Betaproteobacteria</taxon>
        <taxon>Burkholderiales</taxon>
        <taxon>Comamonadaceae</taxon>
        <taxon>Variovorax</taxon>
    </lineage>
</organism>
<proteinExistence type="predicted"/>
<dbReference type="RefSeq" id="WP_301815456.1">
    <property type="nucleotide sequence ID" value="NZ_JAUJZH010000036.1"/>
</dbReference>
<name>A0ABT8SE18_9BURK</name>
<evidence type="ECO:0000256" key="2">
    <source>
        <dbReference type="ARBA" id="ARBA00022729"/>
    </source>
</evidence>
<dbReference type="InterPro" id="IPR013974">
    <property type="entry name" value="SAF"/>
</dbReference>
<evidence type="ECO:0000313" key="5">
    <source>
        <dbReference type="EMBL" id="MDO1537176.1"/>
    </source>
</evidence>
<gene>
    <name evidence="5" type="primary">flgA</name>
    <name evidence="5" type="ORF">Q2T77_33410</name>
</gene>
<dbReference type="Gene3D" id="2.30.30.760">
    <property type="match status" value="1"/>
</dbReference>
<keyword evidence="5" id="KW-0969">Cilium</keyword>
<keyword evidence="2" id="KW-0732">Signal</keyword>
<keyword evidence="5" id="KW-0966">Cell projection</keyword>
<dbReference type="SMART" id="SM00858">
    <property type="entry name" value="SAF"/>
    <property type="match status" value="1"/>
</dbReference>
<comment type="subcellular location">
    <subcellularLocation>
        <location evidence="1">Periplasm</location>
    </subcellularLocation>
</comment>
<dbReference type="InterPro" id="IPR017585">
    <property type="entry name" value="SAF_FlgA"/>
</dbReference>
<keyword evidence="6" id="KW-1185">Reference proteome</keyword>
<comment type="caution">
    <text evidence="5">The sequence shown here is derived from an EMBL/GenBank/DDBJ whole genome shotgun (WGS) entry which is preliminary data.</text>
</comment>
<dbReference type="InterPro" id="IPR039246">
    <property type="entry name" value="Flagellar_FlgA"/>
</dbReference>
<keyword evidence="3" id="KW-0574">Periplasm</keyword>
<feature type="domain" description="SAF" evidence="4">
    <location>
        <begin position="183"/>
        <end position="256"/>
    </location>
</feature>
<dbReference type="NCBIfam" id="TIGR03170">
    <property type="entry name" value="flgA_cterm"/>
    <property type="match status" value="1"/>
</dbReference>
<reference evidence="5" key="1">
    <citation type="submission" date="2023-06" db="EMBL/GenBank/DDBJ databases">
        <authorList>
            <person name="Jiang Y."/>
            <person name="Liu Q."/>
        </authorList>
    </citation>
    <scope>NUCLEOTIDE SEQUENCE</scope>
    <source>
        <strain evidence="5">CGMCC 1.12090</strain>
    </source>
</reference>
<dbReference type="Pfam" id="PF13144">
    <property type="entry name" value="ChapFlgA"/>
    <property type="match status" value="1"/>
</dbReference>
<accession>A0ABT8SE18</accession>
<evidence type="ECO:0000256" key="3">
    <source>
        <dbReference type="ARBA" id="ARBA00022764"/>
    </source>
</evidence>
<dbReference type="PANTHER" id="PTHR36307:SF1">
    <property type="entry name" value="FLAGELLA BASAL BODY P-RING FORMATION PROTEIN FLGA"/>
    <property type="match status" value="1"/>
</dbReference>
<dbReference type="PANTHER" id="PTHR36307">
    <property type="entry name" value="FLAGELLA BASAL BODY P-RING FORMATION PROTEIN FLGA"/>
    <property type="match status" value="1"/>
</dbReference>
<evidence type="ECO:0000256" key="1">
    <source>
        <dbReference type="ARBA" id="ARBA00004418"/>
    </source>
</evidence>
<evidence type="ECO:0000259" key="4">
    <source>
        <dbReference type="SMART" id="SM00858"/>
    </source>
</evidence>
<keyword evidence="5" id="KW-0282">Flagellum</keyword>
<protein>
    <submittedName>
        <fullName evidence="5">Flagellar basal body P-ring formation chaperone FlgA</fullName>
    </submittedName>
</protein>